<evidence type="ECO:0000256" key="2">
    <source>
        <dbReference type="ARBA" id="ARBA00022801"/>
    </source>
</evidence>
<dbReference type="SUPFAM" id="SSF56300">
    <property type="entry name" value="Metallo-dependent phosphatases"/>
    <property type="match status" value="1"/>
</dbReference>
<evidence type="ECO:0000256" key="1">
    <source>
        <dbReference type="ARBA" id="ARBA00022729"/>
    </source>
</evidence>
<sequence length="392" mass="43698">MAYCGIAWPEMVFYGKGEMHIFAIGDWGARIIQYNGGHTAGPHPFARARWNRWHTERLCTRAEFVDCHSGWRCNASCGFVEGVDNQPQLLVAEALKHRASQVDPQYILNVGDNFYWGGIEKNCGTPMGEISATARHQFDQVFEGIYSGPGLDGKPWLSVLGNHDWGGRVFNNGWDQQIAYTWASDRWVMPAPYFSQHVVYPDQGFSVDLFMIDSNAMDVQAMNKDPEHNPCGAAHNPPGANCSAAGGPASLETCHDWFWNLWREQQLWLEKKLAASTASWQIVVTHFPCGHEAQWYSKLHRSFGLDLLVTGHRHDQELKANAPELGGMTCFVTGGGGGITSEGIPGADQSEWYGGGQYGFYDLTISRSKIHIQSINYDGRVTGETIVRPHPF</sequence>
<protein>
    <recommendedName>
        <fullName evidence="3">Calcineurin-like phosphoesterase domain-containing protein</fullName>
    </recommendedName>
</protein>
<dbReference type="AlphaFoldDB" id="A0A813GZQ9"/>
<keyword evidence="2" id="KW-0378">Hydrolase</keyword>
<dbReference type="InterPro" id="IPR029052">
    <property type="entry name" value="Metallo-depent_PP-like"/>
</dbReference>
<keyword evidence="5" id="KW-1185">Reference proteome</keyword>
<dbReference type="PANTHER" id="PTHR10161">
    <property type="entry name" value="TARTRATE-RESISTANT ACID PHOSPHATASE TYPE 5"/>
    <property type="match status" value="1"/>
</dbReference>
<evidence type="ECO:0000259" key="3">
    <source>
        <dbReference type="Pfam" id="PF00149"/>
    </source>
</evidence>
<name>A0A813GZQ9_POLGL</name>
<accession>A0A813GZQ9</accession>
<dbReference type="GO" id="GO:0016787">
    <property type="term" value="F:hydrolase activity"/>
    <property type="evidence" value="ECO:0007669"/>
    <property type="project" value="UniProtKB-KW"/>
</dbReference>
<dbReference type="OrthoDB" id="411211at2759"/>
<gene>
    <name evidence="4" type="ORF">PGLA1383_LOCUS47030</name>
</gene>
<dbReference type="InterPro" id="IPR004843">
    <property type="entry name" value="Calcineurin-like_PHP"/>
</dbReference>
<evidence type="ECO:0000313" key="4">
    <source>
        <dbReference type="EMBL" id="CAE8630818.1"/>
    </source>
</evidence>
<comment type="caution">
    <text evidence="4">The sequence shown here is derived from an EMBL/GenBank/DDBJ whole genome shotgun (WGS) entry which is preliminary data.</text>
</comment>
<dbReference type="InterPro" id="IPR051558">
    <property type="entry name" value="Metallophosphoesterase_PAP"/>
</dbReference>
<dbReference type="Pfam" id="PF00149">
    <property type="entry name" value="Metallophos"/>
    <property type="match status" value="1"/>
</dbReference>
<reference evidence="4" key="1">
    <citation type="submission" date="2021-02" db="EMBL/GenBank/DDBJ databases">
        <authorList>
            <person name="Dougan E. K."/>
            <person name="Rhodes N."/>
            <person name="Thang M."/>
            <person name="Chan C."/>
        </authorList>
    </citation>
    <scope>NUCLEOTIDE SEQUENCE</scope>
</reference>
<dbReference type="Gene3D" id="3.60.21.10">
    <property type="match status" value="1"/>
</dbReference>
<dbReference type="PANTHER" id="PTHR10161:SF14">
    <property type="entry name" value="TARTRATE-RESISTANT ACID PHOSPHATASE TYPE 5"/>
    <property type="match status" value="1"/>
</dbReference>
<dbReference type="EMBL" id="CAJNNV010029964">
    <property type="protein sequence ID" value="CAE8630818.1"/>
    <property type="molecule type" value="Genomic_DNA"/>
</dbReference>
<proteinExistence type="predicted"/>
<organism evidence="4 5">
    <name type="scientific">Polarella glacialis</name>
    <name type="common">Dinoflagellate</name>
    <dbReference type="NCBI Taxonomy" id="89957"/>
    <lineage>
        <taxon>Eukaryota</taxon>
        <taxon>Sar</taxon>
        <taxon>Alveolata</taxon>
        <taxon>Dinophyceae</taxon>
        <taxon>Suessiales</taxon>
        <taxon>Suessiaceae</taxon>
        <taxon>Polarella</taxon>
    </lineage>
</organism>
<dbReference type="Proteomes" id="UP000654075">
    <property type="component" value="Unassembled WGS sequence"/>
</dbReference>
<feature type="domain" description="Calcineurin-like phosphoesterase" evidence="3">
    <location>
        <begin position="92"/>
        <end position="315"/>
    </location>
</feature>
<evidence type="ECO:0000313" key="5">
    <source>
        <dbReference type="Proteomes" id="UP000654075"/>
    </source>
</evidence>
<dbReference type="OMA" id="KVIMGHG"/>
<keyword evidence="1" id="KW-0732">Signal</keyword>